<dbReference type="Gramene" id="KGN47493">
    <property type="protein sequence ID" value="KGN47493"/>
    <property type="gene ID" value="Csa_6G344220"/>
</dbReference>
<sequence>MRVENGAKRGQKRRRKEHCGGSTNLGAVGLWSAPQQKVTFTKVLHFDMEVRAQQCSLSKTYLKADDVLRLYI</sequence>
<reference evidence="2 3" key="3">
    <citation type="journal article" date="2010" name="BMC Genomics">
        <title>Transcriptome sequencing and comparative analysis of cucumber flowers with different sex types.</title>
        <authorList>
            <person name="Guo S."/>
            <person name="Zheng Y."/>
            <person name="Joung J.G."/>
            <person name="Liu S."/>
            <person name="Zhang Z."/>
            <person name="Crasta O.R."/>
            <person name="Sobral B.W."/>
            <person name="Xu Y."/>
            <person name="Huang S."/>
            <person name="Fei Z."/>
        </authorList>
    </citation>
    <scope>NUCLEOTIDE SEQUENCE [LARGE SCALE GENOMIC DNA]</scope>
    <source>
        <strain evidence="3">cv. 9930</strain>
    </source>
</reference>
<gene>
    <name evidence="2" type="ORF">Csa_6G344220</name>
</gene>
<dbReference type="AlphaFoldDB" id="A0A0A0KDC8"/>
<reference evidence="2 3" key="1">
    <citation type="journal article" date="2009" name="Nat. Genet.">
        <title>The genome of the cucumber, Cucumis sativus L.</title>
        <authorList>
            <person name="Huang S."/>
            <person name="Li R."/>
            <person name="Zhang Z."/>
            <person name="Li L."/>
            <person name="Gu X."/>
            <person name="Fan W."/>
            <person name="Lucas W.J."/>
            <person name="Wang X."/>
            <person name="Xie B."/>
            <person name="Ni P."/>
            <person name="Ren Y."/>
            <person name="Zhu H."/>
            <person name="Li J."/>
            <person name="Lin K."/>
            <person name="Jin W."/>
            <person name="Fei Z."/>
            <person name="Li G."/>
            <person name="Staub J."/>
            <person name="Kilian A."/>
            <person name="van der Vossen E.A."/>
            <person name="Wu Y."/>
            <person name="Guo J."/>
            <person name="He J."/>
            <person name="Jia Z."/>
            <person name="Ren Y."/>
            <person name="Tian G."/>
            <person name="Lu Y."/>
            <person name="Ruan J."/>
            <person name="Qian W."/>
            <person name="Wang M."/>
            <person name="Huang Q."/>
            <person name="Li B."/>
            <person name="Xuan Z."/>
            <person name="Cao J."/>
            <person name="Asan"/>
            <person name="Wu Z."/>
            <person name="Zhang J."/>
            <person name="Cai Q."/>
            <person name="Bai Y."/>
            <person name="Zhao B."/>
            <person name="Han Y."/>
            <person name="Li Y."/>
            <person name="Li X."/>
            <person name="Wang S."/>
            <person name="Shi Q."/>
            <person name="Liu S."/>
            <person name="Cho W.K."/>
            <person name="Kim J.Y."/>
            <person name="Xu Y."/>
            <person name="Heller-Uszynska K."/>
            <person name="Miao H."/>
            <person name="Cheng Z."/>
            <person name="Zhang S."/>
            <person name="Wu J."/>
            <person name="Yang Y."/>
            <person name="Kang H."/>
            <person name="Li M."/>
            <person name="Liang H."/>
            <person name="Ren X."/>
            <person name="Shi Z."/>
            <person name="Wen M."/>
            <person name="Jian M."/>
            <person name="Yang H."/>
            <person name="Zhang G."/>
            <person name="Yang Z."/>
            <person name="Chen R."/>
            <person name="Liu S."/>
            <person name="Li J."/>
            <person name="Ma L."/>
            <person name="Liu H."/>
            <person name="Zhou Y."/>
            <person name="Zhao J."/>
            <person name="Fang X."/>
            <person name="Li G."/>
            <person name="Fang L."/>
            <person name="Li Y."/>
            <person name="Liu D."/>
            <person name="Zheng H."/>
            <person name="Zhang Y."/>
            <person name="Qin N."/>
            <person name="Li Z."/>
            <person name="Yang G."/>
            <person name="Yang S."/>
            <person name="Bolund L."/>
            <person name="Kristiansen K."/>
            <person name="Zheng H."/>
            <person name="Li S."/>
            <person name="Zhang X."/>
            <person name="Yang H."/>
            <person name="Wang J."/>
            <person name="Sun R."/>
            <person name="Zhang B."/>
            <person name="Jiang S."/>
            <person name="Wang J."/>
            <person name="Du Y."/>
            <person name="Li S."/>
        </authorList>
    </citation>
    <scope>NUCLEOTIDE SEQUENCE [LARGE SCALE GENOMIC DNA]</scope>
    <source>
        <strain evidence="3">cv. 9930</strain>
    </source>
</reference>
<dbReference type="Proteomes" id="UP000029981">
    <property type="component" value="Chromosome 6"/>
</dbReference>
<evidence type="ECO:0000313" key="2">
    <source>
        <dbReference type="EMBL" id="KGN47493.1"/>
    </source>
</evidence>
<organism evidence="2 3">
    <name type="scientific">Cucumis sativus</name>
    <name type="common">Cucumber</name>
    <dbReference type="NCBI Taxonomy" id="3659"/>
    <lineage>
        <taxon>Eukaryota</taxon>
        <taxon>Viridiplantae</taxon>
        <taxon>Streptophyta</taxon>
        <taxon>Embryophyta</taxon>
        <taxon>Tracheophyta</taxon>
        <taxon>Spermatophyta</taxon>
        <taxon>Magnoliopsida</taxon>
        <taxon>eudicotyledons</taxon>
        <taxon>Gunneridae</taxon>
        <taxon>Pentapetalae</taxon>
        <taxon>rosids</taxon>
        <taxon>fabids</taxon>
        <taxon>Cucurbitales</taxon>
        <taxon>Cucurbitaceae</taxon>
        <taxon>Benincaseae</taxon>
        <taxon>Cucumis</taxon>
    </lineage>
</organism>
<keyword evidence="3" id="KW-1185">Reference proteome</keyword>
<proteinExistence type="predicted"/>
<accession>A0A0A0KDC8</accession>
<reference evidence="2 3" key="2">
    <citation type="journal article" date="2009" name="PLoS ONE">
        <title>An integrated genetic and cytogenetic map of the cucumber genome.</title>
        <authorList>
            <person name="Ren Y."/>
            <person name="Zhang Z."/>
            <person name="Liu J."/>
            <person name="Staub J.E."/>
            <person name="Han Y."/>
            <person name="Cheng Z."/>
            <person name="Li X."/>
            <person name="Lu J."/>
            <person name="Miao H."/>
            <person name="Kang H."/>
            <person name="Xie B."/>
            <person name="Gu X."/>
            <person name="Wang X."/>
            <person name="Du Y."/>
            <person name="Jin W."/>
            <person name="Huang S."/>
        </authorList>
    </citation>
    <scope>NUCLEOTIDE SEQUENCE [LARGE SCALE GENOMIC DNA]</scope>
    <source>
        <strain evidence="3">cv. 9930</strain>
    </source>
</reference>
<feature type="region of interest" description="Disordered" evidence="1">
    <location>
        <begin position="1"/>
        <end position="20"/>
    </location>
</feature>
<dbReference type="EMBL" id="CM002927">
    <property type="protein sequence ID" value="KGN47493.1"/>
    <property type="molecule type" value="Genomic_DNA"/>
</dbReference>
<evidence type="ECO:0000313" key="3">
    <source>
        <dbReference type="Proteomes" id="UP000029981"/>
    </source>
</evidence>
<reference evidence="2 3" key="4">
    <citation type="journal article" date="2011" name="BMC Genomics">
        <title>RNA-Seq improves annotation of protein-coding genes in the cucumber genome.</title>
        <authorList>
            <person name="Li Z."/>
            <person name="Zhang Z."/>
            <person name="Yan P."/>
            <person name="Huang S."/>
            <person name="Fei Z."/>
            <person name="Lin K."/>
        </authorList>
    </citation>
    <scope>NUCLEOTIDE SEQUENCE [LARGE SCALE GENOMIC DNA]</scope>
    <source>
        <strain evidence="3">cv. 9930</strain>
    </source>
</reference>
<protein>
    <submittedName>
        <fullName evidence="2">Uncharacterized protein</fullName>
    </submittedName>
</protein>
<name>A0A0A0KDC8_CUCSA</name>
<evidence type="ECO:0000256" key="1">
    <source>
        <dbReference type="SAM" id="MobiDB-lite"/>
    </source>
</evidence>